<dbReference type="Proteomes" id="UP000052015">
    <property type="component" value="Unassembled WGS sequence"/>
</dbReference>
<organism evidence="2 3">
    <name type="scientific">Caloramator mitchellensis</name>
    <dbReference type="NCBI Taxonomy" id="908809"/>
    <lineage>
        <taxon>Bacteria</taxon>
        <taxon>Bacillati</taxon>
        <taxon>Bacillota</taxon>
        <taxon>Clostridia</taxon>
        <taxon>Eubacteriales</taxon>
        <taxon>Clostridiaceae</taxon>
        <taxon>Caloramator</taxon>
    </lineage>
</organism>
<feature type="transmembrane region" description="Helical" evidence="1">
    <location>
        <begin position="131"/>
        <end position="148"/>
    </location>
</feature>
<keyword evidence="1" id="KW-0812">Transmembrane</keyword>
<keyword evidence="1" id="KW-1133">Transmembrane helix</keyword>
<keyword evidence="1" id="KW-0472">Membrane</keyword>
<proteinExistence type="predicted"/>
<evidence type="ECO:0000313" key="2">
    <source>
        <dbReference type="EMBL" id="KRQ87108.1"/>
    </source>
</evidence>
<evidence type="ECO:0000256" key="1">
    <source>
        <dbReference type="SAM" id="Phobius"/>
    </source>
</evidence>
<reference evidence="2 3" key="1">
    <citation type="submission" date="2015-09" db="EMBL/GenBank/DDBJ databases">
        <title>Draft genome sequence of a Caloramator mitchellensis, a moderate thermophile from the Great Artesian Basin of Australia.</title>
        <authorList>
            <person name="Patel B.K."/>
        </authorList>
    </citation>
    <scope>NUCLEOTIDE SEQUENCE [LARGE SCALE GENOMIC DNA]</scope>
    <source>
        <strain evidence="2 3">VF08</strain>
    </source>
</reference>
<sequence length="204" mass="22924">MTGKTHVGIGVMSTVVLSQYNVVELTLGGLVICALASLLPDIDHPKAFLNKYILPIKNKSVKTSIYFTIGIFFILLNLFYLNIKYVEIIGIFFILTGFSSHRNGITHSLVGLISFSSTFGYAARTYGFREYIVPFFIGYGLHILADMFTNRGVSLFYPFRKKKYKMPITFSVGSFWGNLFEGLIISGGLIYLTLKLPEILLNMK</sequence>
<feature type="transmembrane region" description="Helical" evidence="1">
    <location>
        <begin position="105"/>
        <end position="124"/>
    </location>
</feature>
<dbReference type="EMBL" id="LKHP01000004">
    <property type="protein sequence ID" value="KRQ87108.1"/>
    <property type="molecule type" value="Genomic_DNA"/>
</dbReference>
<dbReference type="PANTHER" id="PTHR35531:SF1">
    <property type="entry name" value="INNER MEMBRANE PROTEIN YBCI-RELATED"/>
    <property type="match status" value="1"/>
</dbReference>
<gene>
    <name evidence="2" type="ORF">ABG79_00906</name>
</gene>
<accession>A0A0R3K135</accession>
<protein>
    <submittedName>
        <fullName evidence="2">Inner membrane protein</fullName>
    </submittedName>
</protein>
<dbReference type="STRING" id="908809.ABG79_00906"/>
<comment type="caution">
    <text evidence="2">The sequence shown here is derived from an EMBL/GenBank/DDBJ whole genome shotgun (WGS) entry which is preliminary data.</text>
</comment>
<name>A0A0R3K135_CALMK</name>
<evidence type="ECO:0000313" key="3">
    <source>
        <dbReference type="Proteomes" id="UP000052015"/>
    </source>
</evidence>
<feature type="transmembrane region" description="Helical" evidence="1">
    <location>
        <begin position="20"/>
        <end position="42"/>
    </location>
</feature>
<keyword evidence="3" id="KW-1185">Reference proteome</keyword>
<dbReference type="Pfam" id="PF04307">
    <property type="entry name" value="YdjM"/>
    <property type="match status" value="1"/>
</dbReference>
<dbReference type="PANTHER" id="PTHR35531">
    <property type="entry name" value="INNER MEMBRANE PROTEIN YBCI-RELATED"/>
    <property type="match status" value="1"/>
</dbReference>
<feature type="transmembrane region" description="Helical" evidence="1">
    <location>
        <begin position="63"/>
        <end position="85"/>
    </location>
</feature>
<feature type="transmembrane region" description="Helical" evidence="1">
    <location>
        <begin position="168"/>
        <end position="194"/>
    </location>
</feature>
<dbReference type="AlphaFoldDB" id="A0A0R3K135"/>
<dbReference type="InterPro" id="IPR007404">
    <property type="entry name" value="YdjM-like"/>
</dbReference>